<comment type="subunit">
    <text evidence="16">Forms homodimers. Interacts with ubiquitin-protein ligase UBE3A/E6-AP; this interaction stimulates UBE3A ubiquitin activity. Interacts with host BAK1.</text>
</comment>
<dbReference type="Pfam" id="PF00518">
    <property type="entry name" value="E6"/>
    <property type="match status" value="1"/>
</dbReference>
<evidence type="ECO:0000313" key="18">
    <source>
        <dbReference type="EMBL" id="XBH24138.1"/>
    </source>
</evidence>
<reference evidence="18" key="1">
    <citation type="journal article" date="2024" name="Microbiome">
        <title>Substantial viral diversity in bats and rodents from East Africa: insights into evolution, recombination, and cocirculation.</title>
        <authorList>
            <person name="Wang D."/>
            <person name="Yang X."/>
            <person name="Ren Z."/>
            <person name="Hu B."/>
            <person name="Zhao H."/>
            <person name="Yang K."/>
            <person name="Shi P."/>
            <person name="Zhang Z."/>
            <person name="Feng Q."/>
            <person name="Nawenja C.V."/>
            <person name="Obanda V."/>
            <person name="Robert K."/>
            <person name="Nalikka B."/>
            <person name="Waruhiu C.N."/>
            <person name="Ochola G.O."/>
            <person name="Onyuok S.O."/>
            <person name="Ochieng H."/>
            <person name="Li B."/>
            <person name="Zhu Y."/>
            <person name="Si H."/>
            <person name="Yin J."/>
            <person name="Kristiansen K."/>
            <person name="Jin X."/>
            <person name="Xu X."/>
            <person name="Xiao M."/>
            <person name="Agwanda B."/>
            <person name="Ommeh S."/>
            <person name="Li J."/>
            <person name="Shi Z.L."/>
        </authorList>
    </citation>
    <scope>NUCLEOTIDE SEQUENCE</scope>
    <source>
        <strain evidence="18">8A/Uganda/UGR83/2019</strain>
    </source>
</reference>
<evidence type="ECO:0000256" key="17">
    <source>
        <dbReference type="RuleBase" id="RU363123"/>
    </source>
</evidence>
<keyword evidence="3 16" id="KW-1048">Host nucleus</keyword>
<evidence type="ECO:0000256" key="15">
    <source>
        <dbReference type="ARBA" id="ARBA00023323"/>
    </source>
</evidence>
<dbReference type="GO" id="GO:0006351">
    <property type="term" value="P:DNA-templated transcription"/>
    <property type="evidence" value="ECO:0007669"/>
    <property type="project" value="UniProtKB-UniRule"/>
</dbReference>
<keyword evidence="6 16" id="KW-0479">Metal-binding</keyword>
<dbReference type="GO" id="GO:0030430">
    <property type="term" value="C:host cell cytoplasm"/>
    <property type="evidence" value="ECO:0007669"/>
    <property type="project" value="UniProtKB-SubCell"/>
</dbReference>
<dbReference type="GO" id="GO:0042025">
    <property type="term" value="C:host cell nucleus"/>
    <property type="evidence" value="ECO:0007669"/>
    <property type="project" value="UniProtKB-SubCell"/>
</dbReference>
<comment type="function">
    <text evidence="16">Plays a major role in the induction and maintenance of cellular transformation. E6 associates with host UBE3A/E6-AP ubiquitin-protein ligase and modulates its activity. Protects host keratinocytes from apoptosis by mediating the degradation of host BAK1. May also inhibit host immune response.</text>
</comment>
<evidence type="ECO:0000256" key="1">
    <source>
        <dbReference type="ARBA" id="ARBA00006346"/>
    </source>
</evidence>
<evidence type="ECO:0000256" key="2">
    <source>
        <dbReference type="ARBA" id="ARBA00022518"/>
    </source>
</evidence>
<evidence type="ECO:0000256" key="5">
    <source>
        <dbReference type="ARBA" id="ARBA00022632"/>
    </source>
</evidence>
<evidence type="ECO:0000256" key="4">
    <source>
        <dbReference type="ARBA" id="ARBA00022581"/>
    </source>
</evidence>
<dbReference type="GO" id="GO:0003677">
    <property type="term" value="F:DNA binding"/>
    <property type="evidence" value="ECO:0007669"/>
    <property type="project" value="UniProtKB-UniRule"/>
</dbReference>
<keyword evidence="2 16" id="KW-0244">Early protein</keyword>
<dbReference type="GO" id="GO:0008270">
    <property type="term" value="F:zinc ion binding"/>
    <property type="evidence" value="ECO:0007669"/>
    <property type="project" value="UniProtKB-KW"/>
</dbReference>
<comment type="similarity">
    <text evidence="1 16 17">Belongs to the papillomaviridae E6 protein family.</text>
</comment>
<keyword evidence="9 16" id="KW-0805">Transcription regulation</keyword>
<keyword evidence="4 16" id="KW-0945">Host-virus interaction</keyword>
<keyword evidence="14 16" id="KW-0899">Viral immunoevasion</keyword>
<dbReference type="GO" id="GO:0006355">
    <property type="term" value="P:regulation of DNA-templated transcription"/>
    <property type="evidence" value="ECO:0007669"/>
    <property type="project" value="UniProtKB-UniRule"/>
</dbReference>
<keyword evidence="13 16" id="KW-1035">Host cytoplasm</keyword>
<keyword evidence="8 16" id="KW-0862">Zinc</keyword>
<keyword evidence="12 16" id="KW-0804">Transcription</keyword>
<evidence type="ECO:0000256" key="16">
    <source>
        <dbReference type="HAMAP-Rule" id="MF_04006"/>
    </source>
</evidence>
<dbReference type="GO" id="GO:0039502">
    <property type="term" value="P:symbiont-mediated suppression of host type I interferon-mediated signaling pathway"/>
    <property type="evidence" value="ECO:0007669"/>
    <property type="project" value="UniProtKB-UniRule"/>
</dbReference>
<dbReference type="GO" id="GO:0052150">
    <property type="term" value="P:symbiont-mediated perturbation of host apoptosis"/>
    <property type="evidence" value="ECO:0007669"/>
    <property type="project" value="UniProtKB-KW"/>
</dbReference>
<keyword evidence="15 16" id="KW-1119">Modulation of host cell apoptosis by virus</keyword>
<feature type="zinc finger region" evidence="16">
    <location>
        <begin position="25"/>
        <end position="61"/>
    </location>
</feature>
<gene>
    <name evidence="16" type="primary">E6</name>
</gene>
<dbReference type="HAMAP" id="MF_04006">
    <property type="entry name" value="HPV_E6"/>
    <property type="match status" value="1"/>
</dbReference>
<evidence type="ECO:0000256" key="8">
    <source>
        <dbReference type="ARBA" id="ARBA00022833"/>
    </source>
</evidence>
<dbReference type="InterPro" id="IPR001334">
    <property type="entry name" value="E6"/>
</dbReference>
<evidence type="ECO:0000256" key="10">
    <source>
        <dbReference type="ARBA" id="ARBA00023125"/>
    </source>
</evidence>
<comment type="subcellular location">
    <subcellularLocation>
        <location evidence="16 17">Host cytoplasm</location>
    </subcellularLocation>
    <subcellularLocation>
        <location evidence="16 17">Host nucleus</location>
    </subcellularLocation>
</comment>
<organism evidence="18">
    <name type="scientific">Rousettus bat papillomavirus</name>
    <dbReference type="NCBI Taxonomy" id="3141903"/>
    <lineage>
        <taxon>Viruses</taxon>
        <taxon>Monodnaviria</taxon>
        <taxon>Shotokuvirae</taxon>
        <taxon>Cossaviricota</taxon>
        <taxon>Papovaviricetes</taxon>
        <taxon>Zurhausenvirales</taxon>
        <taxon>Papillomaviridae</taxon>
    </lineage>
</organism>
<dbReference type="EMBL" id="PP711995">
    <property type="protein sequence ID" value="XBH24138.1"/>
    <property type="molecule type" value="Genomic_DNA"/>
</dbReference>
<comment type="caution">
    <text evidence="16">Lacks conserved residue(s) required for the propagation of feature annotation.</text>
</comment>
<evidence type="ECO:0000256" key="6">
    <source>
        <dbReference type="ARBA" id="ARBA00022723"/>
    </source>
</evidence>
<keyword evidence="7 16" id="KW-0863">Zinc-finger</keyword>
<evidence type="ECO:0000256" key="14">
    <source>
        <dbReference type="ARBA" id="ARBA00023280"/>
    </source>
</evidence>
<evidence type="ECO:0000256" key="7">
    <source>
        <dbReference type="ARBA" id="ARBA00022771"/>
    </source>
</evidence>
<keyword evidence="10 16" id="KW-0238">DNA-binding</keyword>
<accession>A0AAU7E3Q4</accession>
<evidence type="ECO:0000256" key="9">
    <source>
        <dbReference type="ARBA" id="ARBA00023015"/>
    </source>
</evidence>
<evidence type="ECO:0000256" key="11">
    <source>
        <dbReference type="ARBA" id="ARBA00023159"/>
    </source>
</evidence>
<dbReference type="SUPFAM" id="SSF161229">
    <property type="entry name" value="E6 C-terminal domain-like"/>
    <property type="match status" value="2"/>
</dbReference>
<name>A0AAU7E3Q4_9PAPI</name>
<dbReference type="GO" id="GO:0039648">
    <property type="term" value="P:symbiont-mediated perturbation of host ubiquitin-like protein modification"/>
    <property type="evidence" value="ECO:0007669"/>
    <property type="project" value="UniProtKB-UniRule"/>
</dbReference>
<dbReference type="GO" id="GO:0052170">
    <property type="term" value="P:symbiont-mediated suppression of host innate immune response"/>
    <property type="evidence" value="ECO:0007669"/>
    <property type="project" value="UniProtKB-KW"/>
</dbReference>
<protein>
    <recommendedName>
        <fullName evidence="16 17">Protein E6</fullName>
    </recommendedName>
</protein>
<evidence type="ECO:0000256" key="12">
    <source>
        <dbReference type="ARBA" id="ARBA00023163"/>
    </source>
</evidence>
<proteinExistence type="inferred from homology"/>
<evidence type="ECO:0000256" key="3">
    <source>
        <dbReference type="ARBA" id="ARBA00022562"/>
    </source>
</evidence>
<sequence>MDLPGTVRELCELLETPASSIDIPCYFCKRSLDDQDKHNFEIRDLRLTYKEGKPYASCGRCTRAAARHERESARHCVPVTLREIELLEGTEIEHISVRCTKCLKPLGLAEKVAYASGGFYAIALGRQTYRAVCRFCMQPDGQA</sequence>
<keyword evidence="11 16" id="KW-0010">Activator</keyword>
<dbReference type="Gene3D" id="3.30.240.40">
    <property type="entry name" value="E6 early regulatory protein"/>
    <property type="match status" value="2"/>
</dbReference>
<keyword evidence="5 16" id="KW-1090">Inhibition of host innate immune response by virus</keyword>
<reference evidence="18" key="2">
    <citation type="submission" date="2024-02" db="EMBL/GenBank/DDBJ databases">
        <authorList>
            <person name="Hu B."/>
        </authorList>
    </citation>
    <scope>NUCLEOTIDE SEQUENCE</scope>
    <source>
        <strain evidence="18">8A/Uganda/UGR83/2019</strain>
    </source>
</reference>
<dbReference type="InterPro" id="IPR038575">
    <property type="entry name" value="E6_sf"/>
</dbReference>
<evidence type="ECO:0000256" key="13">
    <source>
        <dbReference type="ARBA" id="ARBA00023200"/>
    </source>
</evidence>